<dbReference type="Pfam" id="PF03739">
    <property type="entry name" value="LptF_LptG"/>
    <property type="match status" value="1"/>
</dbReference>
<gene>
    <name evidence="7" type="ORF">BI308_04350</name>
</gene>
<dbReference type="AlphaFoldDB" id="A0A1L9QWC3"/>
<keyword evidence="8" id="KW-1185">Reference proteome</keyword>
<dbReference type="PANTHER" id="PTHR33529">
    <property type="entry name" value="SLR0882 PROTEIN-RELATED"/>
    <property type="match status" value="1"/>
</dbReference>
<comment type="subcellular location">
    <subcellularLocation>
        <location evidence="1">Cell membrane</location>
        <topology evidence="1">Multi-pass membrane protein</topology>
    </subcellularLocation>
</comment>
<sequence>MTSSVSQEDIKLQRPKFSLVSVMDRYLIQELISPFLFGLGAFTSVGVAIGTVFDLVRQVSEAGLPVAIALKVFFLQLPYFISFAIPTALLLGCIIAYSRLSSDSELIALRSCGVSLYRLLLPTLIFSIFLTGITFTFNELVVPAAKREATLTLERALKQETPLQEAMNIFYPEYQRKELADGKRVRVLTRLFYAEFFDGKEMKGLTILDRSQSQFKQIIISEAASWNQDESTWDFFNGTIYVVDQSGSFKNIVKFDRQQLKLPRAPLDLASIGTNYEEMNIAQSLNYLEIVKTSGDQKQIRKLQIRIQQRFAIPFACIAFGLMGAALGTRPQRTAGRATGFGISVLIIFSYYLLMSVGDALGLSGAMPTVIAGWLPTLSAFSVGVLLLWRVVR</sequence>
<dbReference type="GO" id="GO:0015920">
    <property type="term" value="P:lipopolysaccharide transport"/>
    <property type="evidence" value="ECO:0007669"/>
    <property type="project" value="TreeGrafter"/>
</dbReference>
<feature type="transmembrane region" description="Helical" evidence="6">
    <location>
        <begin position="31"/>
        <end position="56"/>
    </location>
</feature>
<comment type="caution">
    <text evidence="7">The sequence shown here is derived from an EMBL/GenBank/DDBJ whole genome shotgun (WGS) entry which is preliminary data.</text>
</comment>
<dbReference type="InterPro" id="IPR005495">
    <property type="entry name" value="LptG/LptF_permease"/>
</dbReference>
<dbReference type="STRING" id="1925591.BI308_04350"/>
<dbReference type="EMBL" id="MLAW01000004">
    <property type="protein sequence ID" value="OJJ26926.1"/>
    <property type="molecule type" value="Genomic_DNA"/>
</dbReference>
<keyword evidence="5 6" id="KW-0472">Membrane</keyword>
<evidence type="ECO:0000256" key="1">
    <source>
        <dbReference type="ARBA" id="ARBA00004651"/>
    </source>
</evidence>
<evidence type="ECO:0000313" key="7">
    <source>
        <dbReference type="EMBL" id="OJJ26926.1"/>
    </source>
</evidence>
<accession>A0A1L9QWC3</accession>
<feature type="transmembrane region" description="Helical" evidence="6">
    <location>
        <begin position="77"/>
        <end position="97"/>
    </location>
</feature>
<feature type="transmembrane region" description="Helical" evidence="6">
    <location>
        <begin position="335"/>
        <end position="354"/>
    </location>
</feature>
<feature type="transmembrane region" description="Helical" evidence="6">
    <location>
        <begin position="311"/>
        <end position="329"/>
    </location>
</feature>
<feature type="transmembrane region" description="Helical" evidence="6">
    <location>
        <begin position="366"/>
        <end position="389"/>
    </location>
</feature>
<keyword evidence="2" id="KW-1003">Cell membrane</keyword>
<evidence type="ECO:0000313" key="8">
    <source>
        <dbReference type="Proteomes" id="UP000183940"/>
    </source>
</evidence>
<keyword evidence="3 6" id="KW-0812">Transmembrane</keyword>
<dbReference type="Proteomes" id="UP000183940">
    <property type="component" value="Unassembled WGS sequence"/>
</dbReference>
<evidence type="ECO:0000256" key="3">
    <source>
        <dbReference type="ARBA" id="ARBA00022692"/>
    </source>
</evidence>
<evidence type="ECO:0000256" key="2">
    <source>
        <dbReference type="ARBA" id="ARBA00022475"/>
    </source>
</evidence>
<evidence type="ECO:0000256" key="5">
    <source>
        <dbReference type="ARBA" id="ARBA00023136"/>
    </source>
</evidence>
<evidence type="ECO:0000256" key="6">
    <source>
        <dbReference type="SAM" id="Phobius"/>
    </source>
</evidence>
<evidence type="ECO:0000256" key="4">
    <source>
        <dbReference type="ARBA" id="ARBA00022989"/>
    </source>
</evidence>
<feature type="transmembrane region" description="Helical" evidence="6">
    <location>
        <begin position="117"/>
        <end position="137"/>
    </location>
</feature>
<dbReference type="GO" id="GO:0043190">
    <property type="term" value="C:ATP-binding cassette (ABC) transporter complex"/>
    <property type="evidence" value="ECO:0007669"/>
    <property type="project" value="TreeGrafter"/>
</dbReference>
<protein>
    <submittedName>
        <fullName evidence="7">Permease</fullName>
    </submittedName>
</protein>
<organism evidence="7 8">
    <name type="scientific">Roseofilum reptotaenium AO1-A</name>
    <dbReference type="NCBI Taxonomy" id="1925591"/>
    <lineage>
        <taxon>Bacteria</taxon>
        <taxon>Bacillati</taxon>
        <taxon>Cyanobacteriota</taxon>
        <taxon>Cyanophyceae</taxon>
        <taxon>Desertifilales</taxon>
        <taxon>Desertifilaceae</taxon>
        <taxon>Roseofilum</taxon>
    </lineage>
</organism>
<dbReference type="PANTHER" id="PTHR33529:SF6">
    <property type="entry name" value="YJGP_YJGQ FAMILY PERMEASE"/>
    <property type="match status" value="1"/>
</dbReference>
<reference evidence="7" key="1">
    <citation type="submission" date="2016-10" db="EMBL/GenBank/DDBJ databases">
        <title>CRISPR-Cas defence system in Roseofilum reptotaenium: evidence of a bacteriophage-cyanobacterium arms race in the coral black band disease.</title>
        <authorList>
            <person name="Buerger P."/>
            <person name="Wood-Charlson E.M."/>
            <person name="Weynberg K.D."/>
            <person name="Willis B."/>
            <person name="Van Oppen M.J."/>
        </authorList>
    </citation>
    <scope>NUCLEOTIDE SEQUENCE [LARGE SCALE GENOMIC DNA]</scope>
    <source>
        <strain evidence="7">AO1-A</strain>
    </source>
</reference>
<name>A0A1L9QWC3_9CYAN</name>
<keyword evidence="4 6" id="KW-1133">Transmembrane helix</keyword>
<proteinExistence type="predicted"/>